<feature type="transmembrane region" description="Helical" evidence="1">
    <location>
        <begin position="444"/>
        <end position="465"/>
    </location>
</feature>
<evidence type="ECO:0000256" key="1">
    <source>
        <dbReference type="SAM" id="Phobius"/>
    </source>
</evidence>
<sequence>MTGASLADRLARPASLTVALAVGVGLIVAGVTGGTAAGIALTAAAGIALGAAALVRSRDGPAAAATGAALAPLVALGGVAGVVLVAAERGVLGGGLVAALPAVALAVGAGVAAVGATGTLGEGIDERAVRRVFRSAAATLTVVGLAFVALLAARFDAVSVPTLSPGALLDPVLSPGGPTVALVTFFGLVVAAALACRWALSTLPITELLPRARREAAERAVDRLDADCRVAMKYGVIAASASLPTAIPAVREALPVVGVAALLTPTGPRLLLLSVAAVAAALALAARLLRAMAGTTASTLGRLLPATAGGVLVVLVAVGASGQIRTAVAGLPPTVRPVAVELLDALSPTGVALGAAVAALVALLVALTALFVALRIDLVPARERGGALAGAGLSTCAVVLGVGSASSLATFVLVGLGVVAWDVSDQGAAVRADLGSGSAGRLEAVHAVGSVATATVGVGVAWASLGLVGAVALSDGVLVGAVTAVAAAVILLGVVRA</sequence>
<feature type="transmembrane region" description="Helical" evidence="1">
    <location>
        <begin position="37"/>
        <end position="55"/>
    </location>
</feature>
<dbReference type="RefSeq" id="WP_114605122.1">
    <property type="nucleotide sequence ID" value="NZ_CP031148.1"/>
</dbReference>
<dbReference type="AlphaFoldDB" id="A0A345E9W9"/>
<feature type="transmembrane region" description="Helical" evidence="1">
    <location>
        <begin position="385"/>
        <end position="402"/>
    </location>
</feature>
<name>A0A345E9W9_9EURY</name>
<keyword evidence="1" id="KW-0812">Transmembrane</keyword>
<dbReference type="EMBL" id="CP031148">
    <property type="protein sequence ID" value="AXG08991.1"/>
    <property type="molecule type" value="Genomic_DNA"/>
</dbReference>
<feature type="transmembrane region" description="Helical" evidence="1">
    <location>
        <begin position="132"/>
        <end position="153"/>
    </location>
</feature>
<dbReference type="GeneID" id="37286004"/>
<feature type="transmembrane region" description="Helical" evidence="1">
    <location>
        <begin position="230"/>
        <end position="250"/>
    </location>
</feature>
<feature type="transmembrane region" description="Helical" evidence="1">
    <location>
        <begin position="351"/>
        <end position="373"/>
    </location>
</feature>
<keyword evidence="1" id="KW-0472">Membrane</keyword>
<accession>A0A345E9W9</accession>
<dbReference type="Proteomes" id="UP000252985">
    <property type="component" value="Chromosome"/>
</dbReference>
<feature type="transmembrane region" description="Helical" evidence="1">
    <location>
        <begin position="62"/>
        <end position="87"/>
    </location>
</feature>
<protein>
    <submittedName>
        <fullName evidence="2">Uncharacterized protein</fullName>
    </submittedName>
</protein>
<feature type="transmembrane region" description="Helical" evidence="1">
    <location>
        <begin position="12"/>
        <end position="31"/>
    </location>
</feature>
<keyword evidence="1" id="KW-1133">Transmembrane helix</keyword>
<proteinExistence type="predicted"/>
<feature type="transmembrane region" description="Helical" evidence="1">
    <location>
        <begin position="99"/>
        <end position="120"/>
    </location>
</feature>
<organism evidence="2 3">
    <name type="scientific">Haloplanus rubicundus</name>
    <dbReference type="NCBI Taxonomy" id="1547898"/>
    <lineage>
        <taxon>Archaea</taxon>
        <taxon>Methanobacteriati</taxon>
        <taxon>Methanobacteriota</taxon>
        <taxon>Stenosarchaea group</taxon>
        <taxon>Halobacteria</taxon>
        <taxon>Halobacteriales</taxon>
        <taxon>Haloferacaceae</taxon>
        <taxon>Haloplanus</taxon>
    </lineage>
</organism>
<feature type="transmembrane region" description="Helical" evidence="1">
    <location>
        <begin position="270"/>
        <end position="289"/>
    </location>
</feature>
<evidence type="ECO:0000313" key="3">
    <source>
        <dbReference type="Proteomes" id="UP000252985"/>
    </source>
</evidence>
<feature type="transmembrane region" description="Helical" evidence="1">
    <location>
        <begin position="310"/>
        <end position="331"/>
    </location>
</feature>
<gene>
    <name evidence="2" type="ORF">DU484_03460</name>
</gene>
<feature type="transmembrane region" description="Helical" evidence="1">
    <location>
        <begin position="180"/>
        <end position="209"/>
    </location>
</feature>
<dbReference type="KEGG" id="haq:DU484_03460"/>
<feature type="transmembrane region" description="Helical" evidence="1">
    <location>
        <begin position="477"/>
        <end position="495"/>
    </location>
</feature>
<evidence type="ECO:0000313" key="2">
    <source>
        <dbReference type="EMBL" id="AXG08991.1"/>
    </source>
</evidence>
<reference evidence="2 3" key="1">
    <citation type="submission" date="2018-07" db="EMBL/GenBank/DDBJ databases">
        <title>Genome sequences of Haloplanus sp. CBA1112.</title>
        <authorList>
            <person name="Kim Y.B."/>
            <person name="Roh S.W."/>
        </authorList>
    </citation>
    <scope>NUCLEOTIDE SEQUENCE [LARGE SCALE GENOMIC DNA]</scope>
    <source>
        <strain evidence="2 3">CBA1112</strain>
    </source>
</reference>